<evidence type="ECO:0008006" key="3">
    <source>
        <dbReference type="Google" id="ProtNLM"/>
    </source>
</evidence>
<evidence type="ECO:0000313" key="1">
    <source>
        <dbReference type="EMBL" id="QJA45625.1"/>
    </source>
</evidence>
<name>A0A6H1ZEE2_9ZZZZ</name>
<dbReference type="AlphaFoldDB" id="A0A6H1ZEE2"/>
<dbReference type="Gene3D" id="3.30.460.70">
    <property type="match status" value="1"/>
</dbReference>
<accession>A0A6H1ZEE2</accession>
<organism evidence="1">
    <name type="scientific">viral metagenome</name>
    <dbReference type="NCBI Taxonomy" id="1070528"/>
    <lineage>
        <taxon>unclassified sequences</taxon>
        <taxon>metagenomes</taxon>
        <taxon>organismal metagenomes</taxon>
    </lineage>
</organism>
<dbReference type="EMBL" id="MT143994">
    <property type="protein sequence ID" value="QJA45625.1"/>
    <property type="molecule type" value="Genomic_DNA"/>
</dbReference>
<reference evidence="1" key="1">
    <citation type="submission" date="2020-03" db="EMBL/GenBank/DDBJ databases">
        <title>The deep terrestrial virosphere.</title>
        <authorList>
            <person name="Holmfeldt K."/>
            <person name="Nilsson E."/>
            <person name="Simone D."/>
            <person name="Lopez-Fernandez M."/>
            <person name="Wu X."/>
            <person name="de Brujin I."/>
            <person name="Lundin D."/>
            <person name="Andersson A."/>
            <person name="Bertilsson S."/>
            <person name="Dopson M."/>
        </authorList>
    </citation>
    <scope>NUCLEOTIDE SEQUENCE</scope>
    <source>
        <strain evidence="1">TM448A00264</strain>
        <strain evidence="2">TM448B00655</strain>
    </source>
</reference>
<gene>
    <name evidence="1" type="ORF">TM448A00264_0003</name>
    <name evidence="2" type="ORF">TM448B00655_0027</name>
</gene>
<dbReference type="EMBL" id="MT144643">
    <property type="protein sequence ID" value="QJH96224.1"/>
    <property type="molecule type" value="Genomic_DNA"/>
</dbReference>
<proteinExistence type="predicted"/>
<sequence length="140" mass="15636">MQSVTANLLTATIQAQFDQKASPTFCWLPDNEYICPSLAQVEALLAHTKFEDFKYSGEFPDCDDFADFLRAYVKQQRHRSGDRGMTWAFFEAHGRFGGDGPHALNGVLTADRGVVKIEPQTDELVIGGFAPSDVCWMVRV</sequence>
<evidence type="ECO:0000313" key="2">
    <source>
        <dbReference type="EMBL" id="QJH96224.1"/>
    </source>
</evidence>
<protein>
    <recommendedName>
        <fullName evidence="3">Agglutinin C-terminal domain-containing protein</fullName>
    </recommendedName>
</protein>